<evidence type="ECO:0000259" key="8">
    <source>
        <dbReference type="Pfam" id="PF08478"/>
    </source>
</evidence>
<keyword evidence="3 9" id="KW-0132">Cell division</keyword>
<dbReference type="Gene3D" id="3.10.20.310">
    <property type="entry name" value="membrane protein fhac"/>
    <property type="match status" value="1"/>
</dbReference>
<evidence type="ECO:0000259" key="7">
    <source>
        <dbReference type="Pfam" id="PF03799"/>
    </source>
</evidence>
<dbReference type="Pfam" id="PF08478">
    <property type="entry name" value="POTRA_1"/>
    <property type="match status" value="1"/>
</dbReference>
<keyword evidence="10" id="KW-1185">Reference proteome</keyword>
<keyword evidence="4" id="KW-0812">Transmembrane</keyword>
<dbReference type="PANTHER" id="PTHR35851:SF1">
    <property type="entry name" value="CELL DIVISION PROTEIN FTSQ"/>
    <property type="match status" value="1"/>
</dbReference>
<feature type="domain" description="POTRA" evidence="8">
    <location>
        <begin position="48"/>
        <end position="113"/>
    </location>
</feature>
<proteinExistence type="predicted"/>
<evidence type="ECO:0000256" key="5">
    <source>
        <dbReference type="ARBA" id="ARBA00022989"/>
    </source>
</evidence>
<name>X5HKE5_9RICK</name>
<dbReference type="InterPro" id="IPR026579">
    <property type="entry name" value="FtsQ"/>
</dbReference>
<dbReference type="AlphaFoldDB" id="X5HKE5"/>
<dbReference type="Proteomes" id="UP000023755">
    <property type="component" value="Chromosome"/>
</dbReference>
<dbReference type="GO" id="GO:0090529">
    <property type="term" value="P:cell septum assembly"/>
    <property type="evidence" value="ECO:0007669"/>
    <property type="project" value="InterPro"/>
</dbReference>
<evidence type="ECO:0000256" key="1">
    <source>
        <dbReference type="ARBA" id="ARBA00022475"/>
    </source>
</evidence>
<evidence type="ECO:0000256" key="6">
    <source>
        <dbReference type="ARBA" id="ARBA00023306"/>
    </source>
</evidence>
<dbReference type="InterPro" id="IPR005548">
    <property type="entry name" value="Cell_div_FtsQ/DivIB_C"/>
</dbReference>
<keyword evidence="6" id="KW-0131">Cell cycle</keyword>
<evidence type="ECO:0000313" key="9">
    <source>
        <dbReference type="EMBL" id="AHX11504.1"/>
    </source>
</evidence>
<accession>X5HKE5</accession>
<evidence type="ECO:0000256" key="2">
    <source>
        <dbReference type="ARBA" id="ARBA00022519"/>
    </source>
</evidence>
<organism evidence="9 10">
    <name type="scientific">Neorickettsia helminthoeca str. Oregon</name>
    <dbReference type="NCBI Taxonomy" id="1286528"/>
    <lineage>
        <taxon>Bacteria</taxon>
        <taxon>Pseudomonadati</taxon>
        <taxon>Pseudomonadota</taxon>
        <taxon>Alphaproteobacteria</taxon>
        <taxon>Rickettsiales</taxon>
        <taxon>Anaplasmataceae</taxon>
        <taxon>Neorickettsia</taxon>
    </lineage>
</organism>
<dbReference type="OrthoDB" id="9783091at2"/>
<sequence>MRNKSRKYVITLSYVLLFTFFFFTAASFTDSVKNFTNGLLVRHGYLLTDIRISGSNNLRLDSVHKMMENYKDRSIIAIPISGIRKELLKQKWVSGATVIMKLPNIIMISIDEHKPFAIFGNTKIVADDLRALIPIDAEEEKKFTGLLKVYSQNFKRTSILLKTLKTKLDKGTLDKLASIEEIADRRWNLTFKNGTVIKLPEKNLDLALNRVNKILQKNPDLLGLKNIDLRLLDKTFFS</sequence>
<keyword evidence="1" id="KW-1003">Cell membrane</keyword>
<protein>
    <submittedName>
        <fullName evidence="9">Cell division FtsQ family protein</fullName>
    </submittedName>
</protein>
<evidence type="ECO:0000313" key="10">
    <source>
        <dbReference type="Proteomes" id="UP000023755"/>
    </source>
</evidence>
<keyword evidence="2" id="KW-0997">Cell inner membrane</keyword>
<dbReference type="STRING" id="1286528.NHE_0566"/>
<dbReference type="EMBL" id="CP007481">
    <property type="protein sequence ID" value="AHX11504.1"/>
    <property type="molecule type" value="Genomic_DNA"/>
</dbReference>
<dbReference type="InterPro" id="IPR013685">
    <property type="entry name" value="POTRA_FtsQ_type"/>
</dbReference>
<gene>
    <name evidence="9" type="ORF">NHE_0566</name>
</gene>
<evidence type="ECO:0000256" key="4">
    <source>
        <dbReference type="ARBA" id="ARBA00022692"/>
    </source>
</evidence>
<dbReference type="RefSeq" id="WP_038559650.1">
    <property type="nucleotide sequence ID" value="NZ_CP007481.1"/>
</dbReference>
<dbReference type="HOGENOM" id="CLU_061141_3_0_5"/>
<evidence type="ECO:0000256" key="3">
    <source>
        <dbReference type="ARBA" id="ARBA00022618"/>
    </source>
</evidence>
<dbReference type="KEGG" id="nhm:NHE_0566"/>
<dbReference type="Pfam" id="PF03799">
    <property type="entry name" value="FtsQ_DivIB_C"/>
    <property type="match status" value="1"/>
</dbReference>
<keyword evidence="5" id="KW-1133">Transmembrane helix</keyword>
<reference evidence="9 10" key="1">
    <citation type="submission" date="2014-03" db="EMBL/GenBank/DDBJ databases">
        <title>Sequencing and Comparison of Genomes and Transcriptome Profiles of Human Ehrlichiosis Agents.</title>
        <authorList>
            <person name="Lin M."/>
            <person name="Daugherty S.C."/>
            <person name="Nagaraj S."/>
            <person name="Cheng Z."/>
            <person name="Xiong Q."/>
            <person name="Lin F.-Y."/>
            <person name="Sengamalay N."/>
            <person name="Ott S."/>
            <person name="Godinez A."/>
            <person name="Tallon L.J."/>
            <person name="Sadzewicz L."/>
            <person name="Fraser C.M."/>
            <person name="Dunning Hotopp J.C."/>
            <person name="Rikihisa Y."/>
        </authorList>
    </citation>
    <scope>NUCLEOTIDE SEQUENCE [LARGE SCALE GENOMIC DNA]</scope>
    <source>
        <strain evidence="9 10">Oregon</strain>
    </source>
</reference>
<dbReference type="PANTHER" id="PTHR35851">
    <property type="entry name" value="CELL DIVISION PROTEIN FTSQ"/>
    <property type="match status" value="1"/>
</dbReference>
<feature type="domain" description="Cell division protein FtsQ/DivIB C-terminal" evidence="7">
    <location>
        <begin position="146"/>
        <end position="230"/>
    </location>
</feature>
<keyword evidence="5" id="KW-0472">Membrane</keyword>